<dbReference type="Pfam" id="PF13545">
    <property type="entry name" value="HTH_Crp_2"/>
    <property type="match status" value="1"/>
</dbReference>
<dbReference type="InterPro" id="IPR000595">
    <property type="entry name" value="cNMP-bd_dom"/>
</dbReference>
<evidence type="ECO:0000256" key="2">
    <source>
        <dbReference type="ARBA" id="ARBA00023125"/>
    </source>
</evidence>
<evidence type="ECO:0000256" key="1">
    <source>
        <dbReference type="ARBA" id="ARBA00023015"/>
    </source>
</evidence>
<name>A0A9D2SNW0_9FIRM</name>
<organism evidence="6 7">
    <name type="scientific">Candidatus Fusicatenibacter intestinigallinarum</name>
    <dbReference type="NCBI Taxonomy" id="2838598"/>
    <lineage>
        <taxon>Bacteria</taxon>
        <taxon>Bacillati</taxon>
        <taxon>Bacillota</taxon>
        <taxon>Clostridia</taxon>
        <taxon>Lachnospirales</taxon>
        <taxon>Lachnospiraceae</taxon>
        <taxon>Fusicatenibacter</taxon>
    </lineage>
</organism>
<dbReference type="PRINTS" id="PR00034">
    <property type="entry name" value="HTHCRP"/>
</dbReference>
<dbReference type="AlphaFoldDB" id="A0A9D2SNW0"/>
<dbReference type="Gene3D" id="1.10.10.10">
    <property type="entry name" value="Winged helix-like DNA-binding domain superfamily/Winged helix DNA-binding domain"/>
    <property type="match status" value="1"/>
</dbReference>
<dbReference type="CDD" id="cd00038">
    <property type="entry name" value="CAP_ED"/>
    <property type="match status" value="1"/>
</dbReference>
<gene>
    <name evidence="6" type="ORF">H9705_08215</name>
</gene>
<reference evidence="6" key="2">
    <citation type="submission" date="2021-04" db="EMBL/GenBank/DDBJ databases">
        <authorList>
            <person name="Gilroy R."/>
        </authorList>
    </citation>
    <scope>NUCLEOTIDE SEQUENCE</scope>
    <source>
        <strain evidence="6">CHK185-5351</strain>
    </source>
</reference>
<dbReference type="GO" id="GO:0006355">
    <property type="term" value="P:regulation of DNA-templated transcription"/>
    <property type="evidence" value="ECO:0007669"/>
    <property type="project" value="InterPro"/>
</dbReference>
<evidence type="ECO:0000259" key="4">
    <source>
        <dbReference type="PROSITE" id="PS50042"/>
    </source>
</evidence>
<dbReference type="PROSITE" id="PS51063">
    <property type="entry name" value="HTH_CRP_2"/>
    <property type="match status" value="1"/>
</dbReference>
<evidence type="ECO:0000313" key="7">
    <source>
        <dbReference type="Proteomes" id="UP000823849"/>
    </source>
</evidence>
<dbReference type="PROSITE" id="PS50042">
    <property type="entry name" value="CNMP_BINDING_3"/>
    <property type="match status" value="1"/>
</dbReference>
<dbReference type="Pfam" id="PF00027">
    <property type="entry name" value="cNMP_binding"/>
    <property type="match status" value="1"/>
</dbReference>
<feature type="domain" description="Cyclic nucleotide-binding" evidence="4">
    <location>
        <begin position="18"/>
        <end position="140"/>
    </location>
</feature>
<dbReference type="InterPro" id="IPR012318">
    <property type="entry name" value="HTH_CRP"/>
</dbReference>
<dbReference type="InterPro" id="IPR018490">
    <property type="entry name" value="cNMP-bd_dom_sf"/>
</dbReference>
<dbReference type="SUPFAM" id="SSF46785">
    <property type="entry name" value="Winged helix' DNA-binding domain"/>
    <property type="match status" value="1"/>
</dbReference>
<reference evidence="6" key="1">
    <citation type="journal article" date="2021" name="PeerJ">
        <title>Extensive microbial diversity within the chicken gut microbiome revealed by metagenomics and culture.</title>
        <authorList>
            <person name="Gilroy R."/>
            <person name="Ravi A."/>
            <person name="Getino M."/>
            <person name="Pursley I."/>
            <person name="Horton D.L."/>
            <person name="Alikhan N.F."/>
            <person name="Baker D."/>
            <person name="Gharbi K."/>
            <person name="Hall N."/>
            <person name="Watson M."/>
            <person name="Adriaenssens E.M."/>
            <person name="Foster-Nyarko E."/>
            <person name="Jarju S."/>
            <person name="Secka A."/>
            <person name="Antonio M."/>
            <person name="Oren A."/>
            <person name="Chaudhuri R.R."/>
            <person name="La Ragione R."/>
            <person name="Hildebrand F."/>
            <person name="Pallen M.J."/>
        </authorList>
    </citation>
    <scope>NUCLEOTIDE SEQUENCE</scope>
    <source>
        <strain evidence="6">CHK185-5351</strain>
    </source>
</reference>
<dbReference type="GO" id="GO:0003677">
    <property type="term" value="F:DNA binding"/>
    <property type="evidence" value="ECO:0007669"/>
    <property type="project" value="UniProtKB-KW"/>
</dbReference>
<feature type="domain" description="HTH crp-type" evidence="5">
    <location>
        <begin position="154"/>
        <end position="220"/>
    </location>
</feature>
<keyword evidence="3" id="KW-0804">Transcription</keyword>
<protein>
    <submittedName>
        <fullName evidence="6">Crp/Fnr family transcriptional regulator</fullName>
    </submittedName>
</protein>
<dbReference type="InterPro" id="IPR036390">
    <property type="entry name" value="WH_DNA-bd_sf"/>
</dbReference>
<keyword evidence="1" id="KW-0805">Transcription regulation</keyword>
<dbReference type="CDD" id="cd00092">
    <property type="entry name" value="HTH_CRP"/>
    <property type="match status" value="1"/>
</dbReference>
<evidence type="ECO:0000259" key="5">
    <source>
        <dbReference type="PROSITE" id="PS51063"/>
    </source>
</evidence>
<keyword evidence="2" id="KW-0238">DNA-binding</keyword>
<comment type="caution">
    <text evidence="6">The sequence shown here is derived from an EMBL/GenBank/DDBJ whole genome shotgun (WGS) entry which is preliminary data.</text>
</comment>
<dbReference type="EMBL" id="DWWU01000035">
    <property type="protein sequence ID" value="HJC15793.1"/>
    <property type="molecule type" value="Genomic_DNA"/>
</dbReference>
<evidence type="ECO:0000256" key="3">
    <source>
        <dbReference type="ARBA" id="ARBA00023163"/>
    </source>
</evidence>
<dbReference type="Gene3D" id="2.60.120.10">
    <property type="entry name" value="Jelly Rolls"/>
    <property type="match status" value="1"/>
</dbReference>
<proteinExistence type="predicted"/>
<dbReference type="InterPro" id="IPR036388">
    <property type="entry name" value="WH-like_DNA-bd_sf"/>
</dbReference>
<dbReference type="Proteomes" id="UP000823849">
    <property type="component" value="Unassembled WGS sequence"/>
</dbReference>
<dbReference type="SMART" id="SM00419">
    <property type="entry name" value="HTH_CRP"/>
    <property type="match status" value="1"/>
</dbReference>
<sequence length="244" mass="28182">MAEQSLNMQDYLKKHYPFWEHLNHEEQKLLCTCSQLQTCRKGDFLYSNDDDCLGILLVLKGQLRVFIQSGDTREITLFRVSDGQVCTLSASCIIQEITFDIQIEADEDTELIVTNVSCFRTLINRNIYVENYIYKETTEHFSDVMWAMNQILFSSFDKRLAGYLLDDSIRTHSATLHTTHEQIARNLGSAREVVSRMLKYFEKEGIVSLSRGTVTITDEKKLKSCIYGEKRCKCQQKDGESLKA</sequence>
<evidence type="ECO:0000313" key="6">
    <source>
        <dbReference type="EMBL" id="HJC15793.1"/>
    </source>
</evidence>
<dbReference type="SUPFAM" id="SSF51206">
    <property type="entry name" value="cAMP-binding domain-like"/>
    <property type="match status" value="1"/>
</dbReference>
<accession>A0A9D2SNW0</accession>
<dbReference type="InterPro" id="IPR014710">
    <property type="entry name" value="RmlC-like_jellyroll"/>
</dbReference>